<comment type="caution">
    <text evidence="1">The sequence shown here is derived from an EMBL/GenBank/DDBJ whole genome shotgun (WGS) entry which is preliminary data.</text>
</comment>
<dbReference type="Gene3D" id="1.10.357.10">
    <property type="entry name" value="Tetracycline Repressor, domain 2"/>
    <property type="match status" value="1"/>
</dbReference>
<dbReference type="AlphaFoldDB" id="A0A8I0PDB5"/>
<keyword evidence="2" id="KW-1185">Reference proteome</keyword>
<dbReference type="EMBL" id="JADBGF010000001">
    <property type="protein sequence ID" value="MBE1602815.1"/>
    <property type="molecule type" value="Genomic_DNA"/>
</dbReference>
<gene>
    <name evidence="1" type="ORF">H4687_008944</name>
</gene>
<accession>A0A8I0PDB5</accession>
<dbReference type="Proteomes" id="UP000629287">
    <property type="component" value="Unassembled WGS sequence"/>
</dbReference>
<evidence type="ECO:0000313" key="2">
    <source>
        <dbReference type="Proteomes" id="UP000629287"/>
    </source>
</evidence>
<dbReference type="OrthoDB" id="8535430at2"/>
<organism evidence="1 2">
    <name type="scientific">Streptomyces stelliscabiei</name>
    <dbReference type="NCBI Taxonomy" id="146820"/>
    <lineage>
        <taxon>Bacteria</taxon>
        <taxon>Bacillati</taxon>
        <taxon>Actinomycetota</taxon>
        <taxon>Actinomycetes</taxon>
        <taxon>Kitasatosporales</taxon>
        <taxon>Streptomycetaceae</taxon>
        <taxon>Streptomyces</taxon>
    </lineage>
</organism>
<protein>
    <recommendedName>
        <fullName evidence="3">MftR C-terminal domain-containing protein</fullName>
    </recommendedName>
</protein>
<dbReference type="GeneID" id="86833358"/>
<proteinExistence type="predicted"/>
<evidence type="ECO:0000313" key="1">
    <source>
        <dbReference type="EMBL" id="MBE1602815.1"/>
    </source>
</evidence>
<dbReference type="RefSeq" id="WP_050399436.1">
    <property type="nucleotide sequence ID" value="NZ_JADBGF010000001.1"/>
</dbReference>
<evidence type="ECO:0008006" key="3">
    <source>
        <dbReference type="Google" id="ProtNLM"/>
    </source>
</evidence>
<sequence length="78" mass="8973">MRSTETLLARKHYHHERQERIITEALADRWPDPERQQALRLVAMAGVGTKIWSSLERHGSPADHLDEAFAAVQSELTR</sequence>
<name>A0A8I0PDB5_9ACTN</name>
<reference evidence="1 2" key="1">
    <citation type="submission" date="2020-10" db="EMBL/GenBank/DDBJ databases">
        <title>Sequencing the genomes of 1000 actinobacteria strains.</title>
        <authorList>
            <person name="Klenk H.-P."/>
        </authorList>
    </citation>
    <scope>NUCLEOTIDE SEQUENCE [LARGE SCALE GENOMIC DNA]</scope>
    <source>
        <strain evidence="1 2">DSM 41803</strain>
    </source>
</reference>